<organism evidence="3 4">
    <name type="scientific">Ceratopteris richardii</name>
    <name type="common">Triangle waterfern</name>
    <dbReference type="NCBI Taxonomy" id="49495"/>
    <lineage>
        <taxon>Eukaryota</taxon>
        <taxon>Viridiplantae</taxon>
        <taxon>Streptophyta</taxon>
        <taxon>Embryophyta</taxon>
        <taxon>Tracheophyta</taxon>
        <taxon>Polypodiopsida</taxon>
        <taxon>Polypodiidae</taxon>
        <taxon>Polypodiales</taxon>
        <taxon>Pteridineae</taxon>
        <taxon>Pteridaceae</taxon>
        <taxon>Parkerioideae</taxon>
        <taxon>Ceratopteris</taxon>
    </lineage>
</organism>
<protein>
    <submittedName>
        <fullName evidence="3">Uncharacterized protein</fullName>
    </submittedName>
</protein>
<keyword evidence="1" id="KW-0812">Transmembrane</keyword>
<evidence type="ECO:0000256" key="1">
    <source>
        <dbReference type="SAM" id="Phobius"/>
    </source>
</evidence>
<sequence>MRQFMSLCLGLWILQLISYPQALSSLPPSSSYQPCLSSTAPMSQDLLSSISPPSTHTISITRGSVGLMHFYKTKKDGGAITKTSKYLEEKHKYKYWVADAIILIIFFHLCYSSRLIKDFLIISYLFKGLFSVFLIYRGLS</sequence>
<comment type="caution">
    <text evidence="3">The sequence shown here is derived from an EMBL/GenBank/DDBJ whole genome shotgun (WGS) entry which is preliminary data.</text>
</comment>
<feature type="transmembrane region" description="Helical" evidence="1">
    <location>
        <begin position="119"/>
        <end position="139"/>
    </location>
</feature>
<keyword evidence="2" id="KW-0732">Signal</keyword>
<feature type="signal peptide" evidence="2">
    <location>
        <begin position="1"/>
        <end position="22"/>
    </location>
</feature>
<proteinExistence type="predicted"/>
<feature type="transmembrane region" description="Helical" evidence="1">
    <location>
        <begin position="93"/>
        <end position="112"/>
    </location>
</feature>
<evidence type="ECO:0000256" key="2">
    <source>
        <dbReference type="SAM" id="SignalP"/>
    </source>
</evidence>
<accession>A0A8T2RI21</accession>
<evidence type="ECO:0000313" key="3">
    <source>
        <dbReference type="EMBL" id="KAH7295581.1"/>
    </source>
</evidence>
<dbReference type="EMBL" id="CM035432">
    <property type="protein sequence ID" value="KAH7295581.1"/>
    <property type="molecule type" value="Genomic_DNA"/>
</dbReference>
<keyword evidence="1" id="KW-1133">Transmembrane helix</keyword>
<feature type="chain" id="PRO_5035758033" evidence="2">
    <location>
        <begin position="23"/>
        <end position="140"/>
    </location>
</feature>
<gene>
    <name evidence="3" type="ORF">KP509_27G055500</name>
</gene>
<evidence type="ECO:0000313" key="4">
    <source>
        <dbReference type="Proteomes" id="UP000825935"/>
    </source>
</evidence>
<dbReference type="AlphaFoldDB" id="A0A8T2RI21"/>
<name>A0A8T2RI21_CERRI</name>
<keyword evidence="1" id="KW-0472">Membrane</keyword>
<dbReference type="Proteomes" id="UP000825935">
    <property type="component" value="Chromosome 27"/>
</dbReference>
<keyword evidence="4" id="KW-1185">Reference proteome</keyword>
<reference evidence="3 4" key="1">
    <citation type="submission" date="2021-08" db="EMBL/GenBank/DDBJ databases">
        <title>WGS assembly of Ceratopteris richardii.</title>
        <authorList>
            <person name="Marchant D.B."/>
            <person name="Chen G."/>
            <person name="Jenkins J."/>
            <person name="Shu S."/>
            <person name="Leebens-Mack J."/>
            <person name="Grimwood J."/>
            <person name="Schmutz J."/>
            <person name="Soltis P."/>
            <person name="Soltis D."/>
            <person name="Chen Z.-H."/>
        </authorList>
    </citation>
    <scope>NUCLEOTIDE SEQUENCE [LARGE SCALE GENOMIC DNA]</scope>
    <source>
        <strain evidence="3">Whitten #5841</strain>
        <tissue evidence="3">Leaf</tissue>
    </source>
</reference>